<accession>W2C3Y2</accession>
<evidence type="ECO:0000313" key="13">
    <source>
        <dbReference type="Proteomes" id="UP000018837"/>
    </source>
</evidence>
<dbReference type="EC" id="2.7.1.180" evidence="1 10"/>
<evidence type="ECO:0000256" key="9">
    <source>
        <dbReference type="ARBA" id="ARBA00048540"/>
    </source>
</evidence>
<sequence>MMKQNYMTRPRAERKPTGRTIAALCMLLVSAVIASCSGSKGEFYEEEGTVFHTVYHIKYRTTKGPLTDKIAAELQAFDASLNPFNKASILARVNRNEEVEVDDWFVTVFNRAMEVSERSGGVFDVTAAPLINLWGFGYEQKDSVSPAVIDSMLQFVGYRKVRLDGRRVAKDDPRLELSFSAIAKGYACDVVAALLEREGVEDYMVEIGGEVASRGMNPRGECWRIGINKPEDDTTGVKNETEEIVQLCGRRGMATSGNYRNFHVRDGKKVAHTIDPRTGYPSQQNILSATIVAPDCMTADAYATAFMAMGLEAACRMAESVPEIAYYVIYTDEAGMHRVKMSPKLEEMIVGKAKNEK</sequence>
<evidence type="ECO:0000313" key="12">
    <source>
        <dbReference type="EMBL" id="ETK01875.1"/>
    </source>
</evidence>
<dbReference type="InterPro" id="IPR024932">
    <property type="entry name" value="ApbE"/>
</dbReference>
<keyword evidence="6 10" id="KW-0274">FAD</keyword>
<keyword evidence="7 10" id="KW-0460">Magnesium</keyword>
<comment type="cofactor">
    <cofactor evidence="11">
        <name>Mg(2+)</name>
        <dbReference type="ChEBI" id="CHEBI:18420"/>
    </cofactor>
    <cofactor evidence="11">
        <name>Mn(2+)</name>
        <dbReference type="ChEBI" id="CHEBI:29035"/>
    </cofactor>
    <text evidence="11">Magnesium. Can also use manganese.</text>
</comment>
<evidence type="ECO:0000256" key="2">
    <source>
        <dbReference type="ARBA" id="ARBA00016337"/>
    </source>
</evidence>
<dbReference type="Gene3D" id="3.10.520.10">
    <property type="entry name" value="ApbE-like domains"/>
    <property type="match status" value="1"/>
</dbReference>
<evidence type="ECO:0000256" key="1">
    <source>
        <dbReference type="ARBA" id="ARBA00011955"/>
    </source>
</evidence>
<protein>
    <recommendedName>
        <fullName evidence="2 10">FAD:protein FMN transferase</fullName>
        <ecNumber evidence="1 10">2.7.1.180</ecNumber>
    </recommendedName>
    <alternativeName>
        <fullName evidence="8 10">Flavin transferase</fullName>
    </alternativeName>
</protein>
<dbReference type="EMBL" id="AYUF01000429">
    <property type="protein sequence ID" value="ETK01875.1"/>
    <property type="molecule type" value="Genomic_DNA"/>
</dbReference>
<evidence type="ECO:0000256" key="11">
    <source>
        <dbReference type="PIRSR" id="PIRSR006268-2"/>
    </source>
</evidence>
<evidence type="ECO:0000256" key="8">
    <source>
        <dbReference type="ARBA" id="ARBA00031306"/>
    </source>
</evidence>
<evidence type="ECO:0000256" key="7">
    <source>
        <dbReference type="ARBA" id="ARBA00022842"/>
    </source>
</evidence>
<comment type="catalytic activity">
    <reaction evidence="9 10">
        <text>L-threonyl-[protein] + FAD = FMN-L-threonyl-[protein] + AMP + H(+)</text>
        <dbReference type="Rhea" id="RHEA:36847"/>
        <dbReference type="Rhea" id="RHEA-COMP:11060"/>
        <dbReference type="Rhea" id="RHEA-COMP:11061"/>
        <dbReference type="ChEBI" id="CHEBI:15378"/>
        <dbReference type="ChEBI" id="CHEBI:30013"/>
        <dbReference type="ChEBI" id="CHEBI:57692"/>
        <dbReference type="ChEBI" id="CHEBI:74257"/>
        <dbReference type="ChEBI" id="CHEBI:456215"/>
        <dbReference type="EC" id="2.7.1.180"/>
    </reaction>
</comment>
<evidence type="ECO:0000256" key="10">
    <source>
        <dbReference type="PIRNR" id="PIRNR006268"/>
    </source>
</evidence>
<comment type="caution">
    <text evidence="12">The sequence shown here is derived from an EMBL/GenBank/DDBJ whole genome shotgun (WGS) entry which is preliminary data.</text>
</comment>
<feature type="binding site" evidence="11">
    <location>
        <position position="181"/>
    </location>
    <ligand>
        <name>Mg(2+)</name>
        <dbReference type="ChEBI" id="CHEBI:18420"/>
    </ligand>
</feature>
<keyword evidence="4 10" id="KW-0808">Transferase</keyword>
<reference evidence="12 13" key="1">
    <citation type="submission" date="2013-11" db="EMBL/GenBank/DDBJ databases">
        <title>Single cell genomics of uncultured Tannerella BU063 (oral taxon 286).</title>
        <authorList>
            <person name="Beall C.J."/>
            <person name="Campbell A.G."/>
            <person name="Griffen A.L."/>
            <person name="Podar M."/>
            <person name="Leys E.J."/>
        </authorList>
    </citation>
    <scope>NUCLEOTIDE SEQUENCE [LARGE SCALE GENOMIC DNA]</scope>
    <source>
        <strain evidence="12">Cell 2</strain>
    </source>
</reference>
<evidence type="ECO:0000256" key="3">
    <source>
        <dbReference type="ARBA" id="ARBA00022630"/>
    </source>
</evidence>
<organism evidence="12 13">
    <name type="scientific">Tannerella sp. oral taxon BU063 isolate Cell 2</name>
    <dbReference type="NCBI Taxonomy" id="1411148"/>
    <lineage>
        <taxon>Bacteria</taxon>
        <taxon>Pseudomonadati</taxon>
        <taxon>Bacteroidota</taxon>
        <taxon>Bacteroidia</taxon>
        <taxon>Bacteroidales</taxon>
        <taxon>Tannerellaceae</taxon>
        <taxon>Tannerella</taxon>
    </lineage>
</organism>
<dbReference type="GO" id="GO:0016740">
    <property type="term" value="F:transferase activity"/>
    <property type="evidence" value="ECO:0007669"/>
    <property type="project" value="UniProtKB-UniRule"/>
</dbReference>
<dbReference type="PIRSF" id="PIRSF006268">
    <property type="entry name" value="ApbE"/>
    <property type="match status" value="1"/>
</dbReference>
<comment type="similarity">
    <text evidence="10">Belongs to the ApbE family.</text>
</comment>
<dbReference type="PANTHER" id="PTHR30040">
    <property type="entry name" value="THIAMINE BIOSYNTHESIS LIPOPROTEIN APBE"/>
    <property type="match status" value="1"/>
</dbReference>
<dbReference type="PATRIC" id="fig|1411148.3.peg.1183"/>
<dbReference type="Pfam" id="PF02424">
    <property type="entry name" value="ApbE"/>
    <property type="match status" value="1"/>
</dbReference>
<dbReference type="SUPFAM" id="SSF143631">
    <property type="entry name" value="ApbE-like"/>
    <property type="match status" value="1"/>
</dbReference>
<evidence type="ECO:0000256" key="4">
    <source>
        <dbReference type="ARBA" id="ARBA00022679"/>
    </source>
</evidence>
<name>W2C3Y2_9BACT</name>
<feature type="binding site" evidence="11">
    <location>
        <position position="304"/>
    </location>
    <ligand>
        <name>Mg(2+)</name>
        <dbReference type="ChEBI" id="CHEBI:18420"/>
    </ligand>
</feature>
<dbReference type="AlphaFoldDB" id="W2C3Y2"/>
<dbReference type="Proteomes" id="UP000018837">
    <property type="component" value="Unassembled WGS sequence"/>
</dbReference>
<evidence type="ECO:0000256" key="6">
    <source>
        <dbReference type="ARBA" id="ARBA00022827"/>
    </source>
</evidence>
<dbReference type="InterPro" id="IPR003374">
    <property type="entry name" value="ApbE-like_sf"/>
</dbReference>
<gene>
    <name evidence="12" type="ORF">N425_07660</name>
</gene>
<dbReference type="GO" id="GO:0046872">
    <property type="term" value="F:metal ion binding"/>
    <property type="evidence" value="ECO:0007669"/>
    <property type="project" value="UniProtKB-UniRule"/>
</dbReference>
<keyword evidence="3 10" id="KW-0285">Flavoprotein</keyword>
<evidence type="ECO:0000256" key="5">
    <source>
        <dbReference type="ARBA" id="ARBA00022723"/>
    </source>
</evidence>
<feature type="binding site" evidence="11">
    <location>
        <position position="300"/>
    </location>
    <ligand>
        <name>Mg(2+)</name>
        <dbReference type="ChEBI" id="CHEBI:18420"/>
    </ligand>
</feature>
<proteinExistence type="inferred from homology"/>
<keyword evidence="5 10" id="KW-0479">Metal-binding</keyword>
<dbReference type="PANTHER" id="PTHR30040:SF2">
    <property type="entry name" value="FAD:PROTEIN FMN TRANSFERASE"/>
    <property type="match status" value="1"/>
</dbReference>